<dbReference type="EMBL" id="BNCP01000042">
    <property type="protein sequence ID" value="GIL87971.1"/>
    <property type="molecule type" value="Genomic_DNA"/>
</dbReference>
<evidence type="ECO:0000313" key="2">
    <source>
        <dbReference type="EMBL" id="GIL87971.1"/>
    </source>
</evidence>
<dbReference type="InterPro" id="IPR036397">
    <property type="entry name" value="RNaseH_sf"/>
</dbReference>
<dbReference type="InterPro" id="IPR001584">
    <property type="entry name" value="Integrase_cat-core"/>
</dbReference>
<protein>
    <recommendedName>
        <fullName evidence="1">Integrase catalytic domain-containing protein</fullName>
    </recommendedName>
</protein>
<dbReference type="SUPFAM" id="SSF53098">
    <property type="entry name" value="Ribonuclease H-like"/>
    <property type="match status" value="1"/>
</dbReference>
<name>A0A8J4CQK6_9CHLO</name>
<organism evidence="2 3">
    <name type="scientific">Volvox reticuliferus</name>
    <dbReference type="NCBI Taxonomy" id="1737510"/>
    <lineage>
        <taxon>Eukaryota</taxon>
        <taxon>Viridiplantae</taxon>
        <taxon>Chlorophyta</taxon>
        <taxon>core chlorophytes</taxon>
        <taxon>Chlorophyceae</taxon>
        <taxon>CS clade</taxon>
        <taxon>Chlamydomonadales</taxon>
        <taxon>Volvocaceae</taxon>
        <taxon>Volvox</taxon>
    </lineage>
</organism>
<dbReference type="PANTHER" id="PTHR37984">
    <property type="entry name" value="PROTEIN CBG26694"/>
    <property type="match status" value="1"/>
</dbReference>
<comment type="caution">
    <text evidence="2">The sequence shown here is derived from an EMBL/GenBank/DDBJ whole genome shotgun (WGS) entry which is preliminary data.</text>
</comment>
<dbReference type="AlphaFoldDB" id="A0A8J4CQK6"/>
<reference evidence="2" key="1">
    <citation type="journal article" date="2021" name="Proc. Natl. Acad. Sci. U.S.A.">
        <title>Three genomes in the algal genus Volvox reveal the fate of a haploid sex-determining region after a transition to homothallism.</title>
        <authorList>
            <person name="Yamamoto K."/>
            <person name="Hamaji T."/>
            <person name="Kawai-Toyooka H."/>
            <person name="Matsuzaki R."/>
            <person name="Takahashi F."/>
            <person name="Nishimura Y."/>
            <person name="Kawachi M."/>
            <person name="Noguchi H."/>
            <person name="Minakuchi Y."/>
            <person name="Umen J.G."/>
            <person name="Toyoda A."/>
            <person name="Nozaki H."/>
        </authorList>
    </citation>
    <scope>NUCLEOTIDE SEQUENCE</scope>
    <source>
        <strain evidence="2">NIES-3786</strain>
    </source>
</reference>
<dbReference type="GO" id="GO:0015074">
    <property type="term" value="P:DNA integration"/>
    <property type="evidence" value="ECO:0007669"/>
    <property type="project" value="InterPro"/>
</dbReference>
<feature type="domain" description="Integrase catalytic" evidence="1">
    <location>
        <begin position="1"/>
        <end position="88"/>
    </location>
</feature>
<proteinExistence type="predicted"/>
<feature type="non-terminal residue" evidence="2">
    <location>
        <position position="1"/>
    </location>
</feature>
<dbReference type="OrthoDB" id="2016337at2759"/>
<evidence type="ECO:0000313" key="3">
    <source>
        <dbReference type="Proteomes" id="UP000747110"/>
    </source>
</evidence>
<gene>
    <name evidence="2" type="ORF">Vretifemale_16010</name>
</gene>
<keyword evidence="3" id="KW-1185">Reference proteome</keyword>
<accession>A0A8J4CQK6</accession>
<dbReference type="Proteomes" id="UP000747110">
    <property type="component" value="Unassembled WGS sequence"/>
</dbReference>
<evidence type="ECO:0000259" key="1">
    <source>
        <dbReference type="PROSITE" id="PS50994"/>
    </source>
</evidence>
<dbReference type="PROSITE" id="PS50994">
    <property type="entry name" value="INTEGRASE"/>
    <property type="match status" value="1"/>
</dbReference>
<sequence>GSEWKGEFAQLLVDALIDHRQTSANHPQANGLTERAIQTCKNALRRIAEAGGGNAEWDKHLAYVMLGYNCSVQSSSRVAPYHILYAVEPTIPPAIRERFSHEVDLDDPKAAA</sequence>
<dbReference type="GO" id="GO:0003676">
    <property type="term" value="F:nucleic acid binding"/>
    <property type="evidence" value="ECO:0007669"/>
    <property type="project" value="InterPro"/>
</dbReference>
<dbReference type="Gene3D" id="3.30.420.10">
    <property type="entry name" value="Ribonuclease H-like superfamily/Ribonuclease H"/>
    <property type="match status" value="1"/>
</dbReference>
<dbReference type="InterPro" id="IPR050951">
    <property type="entry name" value="Retrovirus_Pol_polyprotein"/>
</dbReference>
<dbReference type="PANTHER" id="PTHR37984:SF5">
    <property type="entry name" value="PROTEIN NYNRIN-LIKE"/>
    <property type="match status" value="1"/>
</dbReference>
<dbReference type="InterPro" id="IPR012337">
    <property type="entry name" value="RNaseH-like_sf"/>
</dbReference>